<protein>
    <recommendedName>
        <fullName evidence="5">Secreted protein</fullName>
    </recommendedName>
</protein>
<gene>
    <name evidence="3" type="ORF">SAMN06265222_101536</name>
</gene>
<name>A0ABY1PPD4_9BACT</name>
<feature type="compositionally biased region" description="Low complexity" evidence="1">
    <location>
        <begin position="169"/>
        <end position="180"/>
    </location>
</feature>
<evidence type="ECO:0000313" key="3">
    <source>
        <dbReference type="EMBL" id="SMP41094.1"/>
    </source>
</evidence>
<reference evidence="3 4" key="1">
    <citation type="submission" date="2017-05" db="EMBL/GenBank/DDBJ databases">
        <authorList>
            <person name="Varghese N."/>
            <person name="Submissions S."/>
        </authorList>
    </citation>
    <scope>NUCLEOTIDE SEQUENCE [LARGE SCALE GENOMIC DNA]</scope>
    <source>
        <strain evidence="3 4">DSM 25457</strain>
    </source>
</reference>
<feature type="compositionally biased region" description="Polar residues" evidence="1">
    <location>
        <begin position="181"/>
        <end position="191"/>
    </location>
</feature>
<evidence type="ECO:0000313" key="4">
    <source>
        <dbReference type="Proteomes" id="UP001158067"/>
    </source>
</evidence>
<organism evidence="3 4">
    <name type="scientific">Neorhodopirellula lusitana</name>
    <dbReference type="NCBI Taxonomy" id="445327"/>
    <lineage>
        <taxon>Bacteria</taxon>
        <taxon>Pseudomonadati</taxon>
        <taxon>Planctomycetota</taxon>
        <taxon>Planctomycetia</taxon>
        <taxon>Pirellulales</taxon>
        <taxon>Pirellulaceae</taxon>
        <taxon>Neorhodopirellula</taxon>
    </lineage>
</organism>
<dbReference type="RefSeq" id="WP_283430764.1">
    <property type="nucleotide sequence ID" value="NZ_FXUG01000001.1"/>
</dbReference>
<evidence type="ECO:0000256" key="1">
    <source>
        <dbReference type="SAM" id="MobiDB-lite"/>
    </source>
</evidence>
<comment type="caution">
    <text evidence="3">The sequence shown here is derived from an EMBL/GenBank/DDBJ whole genome shotgun (WGS) entry which is preliminary data.</text>
</comment>
<accession>A0ABY1PPD4</accession>
<evidence type="ECO:0008006" key="5">
    <source>
        <dbReference type="Google" id="ProtNLM"/>
    </source>
</evidence>
<proteinExistence type="predicted"/>
<keyword evidence="2" id="KW-0732">Signal</keyword>
<sequence>MPGLLMAVALGFGVTSVSAQVVQLPSVRQFSYRGSVLVPDRGTTYLGGNSSSASGWSSRRIPGLPSNPGSRLGSTSTAGGASVSVTIIDLDEMDRQILGEDPRTLAKRLRTNQPGGRNRANGNGIEAMDPTQEVISLVQNARSLVRAGKTSNAQAAYELAISRLKELQRSSPSLQSRQTSGLTTSASTMQNKAQAQRIRTMLDYAVREYALCFPNTQHDLVNGEADISAFDTRTRR</sequence>
<feature type="region of interest" description="Disordered" evidence="1">
    <location>
        <begin position="169"/>
        <end position="191"/>
    </location>
</feature>
<feature type="region of interest" description="Disordered" evidence="1">
    <location>
        <begin position="41"/>
        <end position="78"/>
    </location>
</feature>
<feature type="compositionally biased region" description="Low complexity" evidence="1">
    <location>
        <begin position="47"/>
        <end position="58"/>
    </location>
</feature>
<feature type="signal peptide" evidence="2">
    <location>
        <begin position="1"/>
        <end position="19"/>
    </location>
</feature>
<evidence type="ECO:0000256" key="2">
    <source>
        <dbReference type="SAM" id="SignalP"/>
    </source>
</evidence>
<feature type="chain" id="PRO_5047468200" description="Secreted protein" evidence="2">
    <location>
        <begin position="20"/>
        <end position="236"/>
    </location>
</feature>
<dbReference type="EMBL" id="FXUG01000001">
    <property type="protein sequence ID" value="SMP41094.1"/>
    <property type="molecule type" value="Genomic_DNA"/>
</dbReference>
<dbReference type="Proteomes" id="UP001158067">
    <property type="component" value="Unassembled WGS sequence"/>
</dbReference>
<keyword evidence="4" id="KW-1185">Reference proteome</keyword>